<protein>
    <submittedName>
        <fullName evidence="2">Uncharacterized protein</fullName>
    </submittedName>
</protein>
<evidence type="ECO:0000256" key="1">
    <source>
        <dbReference type="SAM" id="MobiDB-lite"/>
    </source>
</evidence>
<proteinExistence type="predicted"/>
<reference evidence="2 3" key="1">
    <citation type="submission" date="2023-02" db="EMBL/GenBank/DDBJ databases">
        <title>LHISI_Scaffold_Assembly.</title>
        <authorList>
            <person name="Stuart O.P."/>
            <person name="Cleave R."/>
            <person name="Magrath M.J.L."/>
            <person name="Mikheyev A.S."/>
        </authorList>
    </citation>
    <scope>NUCLEOTIDE SEQUENCE [LARGE SCALE GENOMIC DNA]</scope>
    <source>
        <strain evidence="2">Daus_M_001</strain>
        <tissue evidence="2">Leg muscle</tissue>
    </source>
</reference>
<comment type="caution">
    <text evidence="2">The sequence shown here is derived from an EMBL/GenBank/DDBJ whole genome shotgun (WGS) entry which is preliminary data.</text>
</comment>
<organism evidence="2 3">
    <name type="scientific">Dryococelus australis</name>
    <dbReference type="NCBI Taxonomy" id="614101"/>
    <lineage>
        <taxon>Eukaryota</taxon>
        <taxon>Metazoa</taxon>
        <taxon>Ecdysozoa</taxon>
        <taxon>Arthropoda</taxon>
        <taxon>Hexapoda</taxon>
        <taxon>Insecta</taxon>
        <taxon>Pterygota</taxon>
        <taxon>Neoptera</taxon>
        <taxon>Polyneoptera</taxon>
        <taxon>Phasmatodea</taxon>
        <taxon>Verophasmatodea</taxon>
        <taxon>Anareolatae</taxon>
        <taxon>Phasmatidae</taxon>
        <taxon>Eurycanthinae</taxon>
        <taxon>Dryococelus</taxon>
    </lineage>
</organism>
<feature type="compositionally biased region" description="Acidic residues" evidence="1">
    <location>
        <begin position="11"/>
        <end position="24"/>
    </location>
</feature>
<dbReference type="EMBL" id="JARBHB010000006">
    <property type="protein sequence ID" value="KAJ8881481.1"/>
    <property type="molecule type" value="Genomic_DNA"/>
</dbReference>
<dbReference type="Proteomes" id="UP001159363">
    <property type="component" value="Chromosome 5"/>
</dbReference>
<gene>
    <name evidence="2" type="ORF">PR048_017962</name>
</gene>
<evidence type="ECO:0000313" key="3">
    <source>
        <dbReference type="Proteomes" id="UP001159363"/>
    </source>
</evidence>
<feature type="region of interest" description="Disordered" evidence="1">
    <location>
        <begin position="1"/>
        <end position="26"/>
    </location>
</feature>
<feature type="compositionally biased region" description="Polar residues" evidence="1">
    <location>
        <begin position="1"/>
        <end position="10"/>
    </location>
</feature>
<name>A0ABQ9HBB2_9NEOP</name>
<sequence>MLDSATMTDVTNEDETAVEDELPEPDGWNQLTYNITVDCQLQDFVAVDENVEVYGQMTDAELIELATKQEENSSSWYEQKETPQAALEALDVLNNFYRASNTSVTELQHVEALVVQNVTNKKKQMTIDSFFQKYSYKFFFLCNTVQ</sequence>
<keyword evidence="3" id="KW-1185">Reference proteome</keyword>
<accession>A0ABQ9HBB2</accession>
<evidence type="ECO:0000313" key="2">
    <source>
        <dbReference type="EMBL" id="KAJ8881481.1"/>
    </source>
</evidence>